<evidence type="ECO:0000313" key="3">
    <source>
        <dbReference type="Proteomes" id="UP001239019"/>
    </source>
</evidence>
<organism evidence="2 3">
    <name type="scientific">Natronospira bacteriovora</name>
    <dbReference type="NCBI Taxonomy" id="3069753"/>
    <lineage>
        <taxon>Bacteria</taxon>
        <taxon>Pseudomonadati</taxon>
        <taxon>Pseudomonadota</taxon>
        <taxon>Gammaproteobacteria</taxon>
        <taxon>Natronospirales</taxon>
        <taxon>Natronospiraceae</taxon>
        <taxon>Natronospira</taxon>
    </lineage>
</organism>
<gene>
    <name evidence="2" type="ORF">RBH19_12195</name>
</gene>
<dbReference type="PROSITE" id="PS51257">
    <property type="entry name" value="PROKAR_LIPOPROTEIN"/>
    <property type="match status" value="1"/>
</dbReference>
<feature type="chain" id="PRO_5046784986" description="Secreted protein" evidence="1">
    <location>
        <begin position="21"/>
        <end position="178"/>
    </location>
</feature>
<evidence type="ECO:0008006" key="4">
    <source>
        <dbReference type="Google" id="ProtNLM"/>
    </source>
</evidence>
<proteinExistence type="predicted"/>
<keyword evidence="1" id="KW-0732">Signal</keyword>
<dbReference type="Proteomes" id="UP001239019">
    <property type="component" value="Unassembled WGS sequence"/>
</dbReference>
<evidence type="ECO:0000313" key="2">
    <source>
        <dbReference type="EMBL" id="MDQ2070632.1"/>
    </source>
</evidence>
<dbReference type="EMBL" id="JAVDDT010000008">
    <property type="protein sequence ID" value="MDQ2070632.1"/>
    <property type="molecule type" value="Genomic_DNA"/>
</dbReference>
<name>A0ABU0W9C0_9GAMM</name>
<sequence>MIRVLSVLPLLCLLAACATSGNQATVAGPVSVEALLSDEEFRSAGLDRLDAQELEALNLALTRALGDGEVAAPDEAMLAAWQRSEEDEFATFGFQDEHPLARRHDRMRTRLVEPISEWPRGEILTLANGQRWELVRPGGHTFAAAPAGTEVTIRRGSLGSFVMRVGNRNQTLRVRRVD</sequence>
<keyword evidence="3" id="KW-1185">Reference proteome</keyword>
<feature type="signal peptide" evidence="1">
    <location>
        <begin position="1"/>
        <end position="20"/>
    </location>
</feature>
<comment type="caution">
    <text evidence="2">The sequence shown here is derived from an EMBL/GenBank/DDBJ whole genome shotgun (WGS) entry which is preliminary data.</text>
</comment>
<evidence type="ECO:0000256" key="1">
    <source>
        <dbReference type="SAM" id="SignalP"/>
    </source>
</evidence>
<reference evidence="2 3" key="1">
    <citation type="submission" date="2023-08" db="EMBL/GenBank/DDBJ databases">
        <title>Whole-genome sequencing of halo(alkali)philic microorganisms from hypersaline lakes.</title>
        <authorList>
            <person name="Sorokin D.Y."/>
            <person name="Abbas B."/>
            <person name="Merkel A.Y."/>
        </authorList>
    </citation>
    <scope>NUCLEOTIDE SEQUENCE [LARGE SCALE GENOMIC DNA]</scope>
    <source>
        <strain evidence="2 3">AB-CW4</strain>
    </source>
</reference>
<dbReference type="RefSeq" id="WP_306729127.1">
    <property type="nucleotide sequence ID" value="NZ_JAVDDT010000008.1"/>
</dbReference>
<protein>
    <recommendedName>
        <fullName evidence="4">Secreted protein</fullName>
    </recommendedName>
</protein>
<accession>A0ABU0W9C0</accession>